<comment type="caution">
    <text evidence="1">The sequence shown here is derived from an EMBL/GenBank/DDBJ whole genome shotgun (WGS) entry which is preliminary data.</text>
</comment>
<organism evidence="1 2">
    <name type="scientific">Brassica carinata</name>
    <name type="common">Ethiopian mustard</name>
    <name type="synonym">Abyssinian cabbage</name>
    <dbReference type="NCBI Taxonomy" id="52824"/>
    <lineage>
        <taxon>Eukaryota</taxon>
        <taxon>Viridiplantae</taxon>
        <taxon>Streptophyta</taxon>
        <taxon>Embryophyta</taxon>
        <taxon>Tracheophyta</taxon>
        <taxon>Spermatophyta</taxon>
        <taxon>Magnoliopsida</taxon>
        <taxon>eudicotyledons</taxon>
        <taxon>Gunneridae</taxon>
        <taxon>Pentapetalae</taxon>
        <taxon>rosids</taxon>
        <taxon>malvids</taxon>
        <taxon>Brassicales</taxon>
        <taxon>Brassicaceae</taxon>
        <taxon>Brassiceae</taxon>
        <taxon>Brassica</taxon>
    </lineage>
</organism>
<name>A0A8X7Q0H3_BRACI</name>
<proteinExistence type="predicted"/>
<keyword evidence="2" id="KW-1185">Reference proteome</keyword>
<protein>
    <submittedName>
        <fullName evidence="1">Uncharacterized protein</fullName>
    </submittedName>
</protein>
<evidence type="ECO:0000313" key="1">
    <source>
        <dbReference type="EMBL" id="KAG2259803.1"/>
    </source>
</evidence>
<reference evidence="1 2" key="1">
    <citation type="submission" date="2020-02" db="EMBL/GenBank/DDBJ databases">
        <authorList>
            <person name="Ma Q."/>
            <person name="Huang Y."/>
            <person name="Song X."/>
            <person name="Pei D."/>
        </authorList>
    </citation>
    <scope>NUCLEOTIDE SEQUENCE [LARGE SCALE GENOMIC DNA]</scope>
    <source>
        <strain evidence="1">Sxm20200214</strain>
        <tissue evidence="1">Leaf</tissue>
    </source>
</reference>
<accession>A0A8X7Q0H3</accession>
<dbReference type="EMBL" id="JAAMPC010000015">
    <property type="protein sequence ID" value="KAG2259803.1"/>
    <property type="molecule type" value="Genomic_DNA"/>
</dbReference>
<dbReference type="AlphaFoldDB" id="A0A8X7Q0H3"/>
<sequence length="82" mass="8869">MSSGTLSTSNLPQSLQPHWRSFNRSIGQLEVCKLVLTSPNGNLIASAIAESALHIQHHQSYVSANGPGWLESRIRSEAMAVV</sequence>
<dbReference type="Proteomes" id="UP000886595">
    <property type="component" value="Unassembled WGS sequence"/>
</dbReference>
<evidence type="ECO:0000313" key="2">
    <source>
        <dbReference type="Proteomes" id="UP000886595"/>
    </source>
</evidence>
<gene>
    <name evidence="1" type="ORF">Bca52824_079097</name>
</gene>
<dbReference type="OrthoDB" id="10374403at2759"/>